<protein>
    <submittedName>
        <fullName evidence="1">Uncharacterized protein</fullName>
    </submittedName>
</protein>
<comment type="caution">
    <text evidence="1">The sequence shown here is derived from an EMBL/GenBank/DDBJ whole genome shotgun (WGS) entry which is preliminary data.</text>
</comment>
<dbReference type="Gene3D" id="2.40.50.140">
    <property type="entry name" value="Nucleic acid-binding proteins"/>
    <property type="match status" value="1"/>
</dbReference>
<name>A0ABP0HYS8_9DINO</name>
<gene>
    <name evidence="1" type="ORF">SCF082_LOCUS4340</name>
</gene>
<sequence>MPTGTVSNWNFPRPGRRNSEGFGFVKVDGDSGGSGDLFLYADSIKDPKLRSAAKLFGLKNQQRIKFDIEEPLSQRKSRLAINVMPLKDEDDRDRPRSRSRGRRSPSRSPPKRRRSDSRRRSPPPRRDDSRGRGGPPRRRSDSR</sequence>
<accession>A0ABP0HYS8</accession>
<evidence type="ECO:0000313" key="1">
    <source>
        <dbReference type="EMBL" id="CAK8995382.1"/>
    </source>
</evidence>
<dbReference type="InterPro" id="IPR012340">
    <property type="entry name" value="NA-bd_OB-fold"/>
</dbReference>
<evidence type="ECO:0000313" key="2">
    <source>
        <dbReference type="Proteomes" id="UP001642464"/>
    </source>
</evidence>
<proteinExistence type="predicted"/>
<organism evidence="1 2">
    <name type="scientific">Durusdinium trenchii</name>
    <dbReference type="NCBI Taxonomy" id="1381693"/>
    <lineage>
        <taxon>Eukaryota</taxon>
        <taxon>Sar</taxon>
        <taxon>Alveolata</taxon>
        <taxon>Dinophyceae</taxon>
        <taxon>Suessiales</taxon>
        <taxon>Symbiodiniaceae</taxon>
        <taxon>Durusdinium</taxon>
    </lineage>
</organism>
<keyword evidence="2" id="KW-1185">Reference proteome</keyword>
<reference evidence="1 2" key="1">
    <citation type="submission" date="2024-02" db="EMBL/GenBank/DDBJ databases">
        <authorList>
            <person name="Chen Y."/>
            <person name="Shah S."/>
            <person name="Dougan E. K."/>
            <person name="Thang M."/>
            <person name="Chan C."/>
        </authorList>
    </citation>
    <scope>NUCLEOTIDE SEQUENCE [LARGE SCALE GENOMIC DNA]</scope>
</reference>
<dbReference type="Proteomes" id="UP001642464">
    <property type="component" value="Unassembled WGS sequence"/>
</dbReference>
<dbReference type="EMBL" id="CAXAMM010002226">
    <property type="protein sequence ID" value="CAK8995382.1"/>
    <property type="molecule type" value="Genomic_DNA"/>
</dbReference>